<reference evidence="2" key="1">
    <citation type="journal article" date="2023" name="bioRxiv">
        <title>Improved chromosome-level genome assembly for marigold (Tagetes erecta).</title>
        <authorList>
            <person name="Jiang F."/>
            <person name="Yuan L."/>
            <person name="Wang S."/>
            <person name="Wang H."/>
            <person name="Xu D."/>
            <person name="Wang A."/>
            <person name="Fan W."/>
        </authorList>
    </citation>
    <scope>NUCLEOTIDE SEQUENCE</scope>
    <source>
        <strain evidence="2">WSJ</strain>
        <tissue evidence="2">Leaf</tissue>
    </source>
</reference>
<comment type="caution">
    <text evidence="2">The sequence shown here is derived from an EMBL/GenBank/DDBJ whole genome shotgun (WGS) entry which is preliminary data.</text>
</comment>
<sequence>MFSIVAICFKALGFQLSLYAIRYSNATRSQHPRPAAYLEKFKSLGDVHEPEMTLNCLTTIEIQARAANNLQILPSLTRWPTFLAQATETWCL</sequence>
<keyword evidence="3" id="KW-1185">Reference proteome</keyword>
<keyword evidence="1" id="KW-0732">Signal</keyword>
<dbReference type="AlphaFoldDB" id="A0AAD8KK10"/>
<feature type="signal peptide" evidence="1">
    <location>
        <begin position="1"/>
        <end position="26"/>
    </location>
</feature>
<dbReference type="EMBL" id="JAUHHV010000005">
    <property type="protein sequence ID" value="KAK1424243.1"/>
    <property type="molecule type" value="Genomic_DNA"/>
</dbReference>
<evidence type="ECO:0000256" key="1">
    <source>
        <dbReference type="SAM" id="SignalP"/>
    </source>
</evidence>
<evidence type="ECO:0000313" key="2">
    <source>
        <dbReference type="EMBL" id="KAK1424243.1"/>
    </source>
</evidence>
<evidence type="ECO:0000313" key="3">
    <source>
        <dbReference type="Proteomes" id="UP001229421"/>
    </source>
</evidence>
<feature type="chain" id="PRO_5042255132" evidence="1">
    <location>
        <begin position="27"/>
        <end position="92"/>
    </location>
</feature>
<name>A0AAD8KK10_TARER</name>
<accession>A0AAD8KK10</accession>
<proteinExistence type="predicted"/>
<protein>
    <submittedName>
        <fullName evidence="2">Uncharacterized protein</fullName>
    </submittedName>
</protein>
<dbReference type="Proteomes" id="UP001229421">
    <property type="component" value="Unassembled WGS sequence"/>
</dbReference>
<gene>
    <name evidence="2" type="ORF">QVD17_19564</name>
</gene>
<organism evidence="2 3">
    <name type="scientific">Tagetes erecta</name>
    <name type="common">African marigold</name>
    <dbReference type="NCBI Taxonomy" id="13708"/>
    <lineage>
        <taxon>Eukaryota</taxon>
        <taxon>Viridiplantae</taxon>
        <taxon>Streptophyta</taxon>
        <taxon>Embryophyta</taxon>
        <taxon>Tracheophyta</taxon>
        <taxon>Spermatophyta</taxon>
        <taxon>Magnoliopsida</taxon>
        <taxon>eudicotyledons</taxon>
        <taxon>Gunneridae</taxon>
        <taxon>Pentapetalae</taxon>
        <taxon>asterids</taxon>
        <taxon>campanulids</taxon>
        <taxon>Asterales</taxon>
        <taxon>Asteraceae</taxon>
        <taxon>Asteroideae</taxon>
        <taxon>Heliantheae alliance</taxon>
        <taxon>Tageteae</taxon>
        <taxon>Tagetes</taxon>
    </lineage>
</organism>